<dbReference type="EMBL" id="UGYZ01000002">
    <property type="protein sequence ID" value="SUJ01655.1"/>
    <property type="molecule type" value="Genomic_DNA"/>
</dbReference>
<name>A0A380BJP7_SPOPA</name>
<dbReference type="AlphaFoldDB" id="A0A380BJP7"/>
<dbReference type="Pfam" id="PF14152">
    <property type="entry name" value="YfhE"/>
    <property type="match status" value="1"/>
</dbReference>
<reference evidence="2 3" key="1">
    <citation type="submission" date="2018-06" db="EMBL/GenBank/DDBJ databases">
        <authorList>
            <consortium name="Pathogen Informatics"/>
            <person name="Doyle S."/>
        </authorList>
    </citation>
    <scope>NUCLEOTIDE SEQUENCE [LARGE SCALE GENOMIC DNA]</scope>
    <source>
        <strain evidence="3">ATCC 11859 / DSM 33 / NCIB 8841 / NCTC 4822</strain>
    </source>
</reference>
<evidence type="ECO:0008006" key="4">
    <source>
        <dbReference type="Google" id="ProtNLM"/>
    </source>
</evidence>
<protein>
    <recommendedName>
        <fullName evidence="4">YfhE-like protein</fullName>
    </recommendedName>
</protein>
<feature type="compositionally biased region" description="Basic and acidic residues" evidence="1">
    <location>
        <begin position="1"/>
        <end position="17"/>
    </location>
</feature>
<evidence type="ECO:0000256" key="1">
    <source>
        <dbReference type="SAM" id="MobiDB-lite"/>
    </source>
</evidence>
<gene>
    <name evidence="2" type="ORF">NCTC4822_01164</name>
</gene>
<evidence type="ECO:0000313" key="3">
    <source>
        <dbReference type="Proteomes" id="UP000254519"/>
    </source>
</evidence>
<organism evidence="2 3">
    <name type="scientific">Sporosarcina pasteurii</name>
    <name type="common">Bacillus pasteurii</name>
    <dbReference type="NCBI Taxonomy" id="1474"/>
    <lineage>
        <taxon>Bacteria</taxon>
        <taxon>Bacillati</taxon>
        <taxon>Bacillota</taxon>
        <taxon>Bacilli</taxon>
        <taxon>Bacillales</taxon>
        <taxon>Caryophanaceae</taxon>
        <taxon>Sporosarcina</taxon>
    </lineage>
</organism>
<feature type="compositionally biased region" description="Basic and acidic residues" evidence="1">
    <location>
        <begin position="29"/>
        <end position="45"/>
    </location>
</feature>
<keyword evidence="3" id="KW-1185">Reference proteome</keyword>
<dbReference type="RefSeq" id="WP_082295062.1">
    <property type="nucleotide sequence ID" value="NZ_CP038012.1"/>
</dbReference>
<dbReference type="Proteomes" id="UP000254519">
    <property type="component" value="Unassembled WGS sequence"/>
</dbReference>
<sequence>MTNEKKAPKNPMTDKDNGLSSTQEVTYQDEFKKANRTANRENKNK</sequence>
<accession>A0A380BJP7</accession>
<dbReference type="InterPro" id="IPR025437">
    <property type="entry name" value="YfhE-like"/>
</dbReference>
<feature type="region of interest" description="Disordered" evidence="1">
    <location>
        <begin position="1"/>
        <end position="45"/>
    </location>
</feature>
<proteinExistence type="predicted"/>
<evidence type="ECO:0000313" key="2">
    <source>
        <dbReference type="EMBL" id="SUJ01655.1"/>
    </source>
</evidence>